<feature type="repeat" description="ARM" evidence="5">
    <location>
        <begin position="17"/>
        <end position="50"/>
    </location>
</feature>
<dbReference type="GO" id="GO:0000278">
    <property type="term" value="P:mitotic cell cycle"/>
    <property type="evidence" value="ECO:0007669"/>
    <property type="project" value="TreeGrafter"/>
</dbReference>
<evidence type="ECO:0000256" key="5">
    <source>
        <dbReference type="PROSITE-ProRule" id="PRU00259"/>
    </source>
</evidence>
<dbReference type="SUPFAM" id="SSF48371">
    <property type="entry name" value="ARM repeat"/>
    <property type="match status" value="1"/>
</dbReference>
<evidence type="ECO:0000256" key="3">
    <source>
        <dbReference type="ARBA" id="ARBA00022737"/>
    </source>
</evidence>
<protein>
    <submittedName>
        <fullName evidence="6">Uncharacterized protein</fullName>
    </submittedName>
</protein>
<name>A0AA88AAW2_FICCA</name>
<dbReference type="Pfam" id="PF00514">
    <property type="entry name" value="Arm"/>
    <property type="match status" value="1"/>
</dbReference>
<reference evidence="6" key="1">
    <citation type="submission" date="2023-07" db="EMBL/GenBank/DDBJ databases">
        <title>draft genome sequence of fig (Ficus carica).</title>
        <authorList>
            <person name="Takahashi T."/>
            <person name="Nishimura K."/>
        </authorList>
    </citation>
    <scope>NUCLEOTIDE SEQUENCE</scope>
</reference>
<dbReference type="Proteomes" id="UP001187192">
    <property type="component" value="Unassembled WGS sequence"/>
</dbReference>
<dbReference type="PROSITE" id="PS50176">
    <property type="entry name" value="ARM_REPEAT"/>
    <property type="match status" value="1"/>
</dbReference>
<keyword evidence="4" id="KW-0112">Calmodulin-binding</keyword>
<accession>A0AA88AAW2</accession>
<keyword evidence="7" id="KW-1185">Reference proteome</keyword>
<evidence type="ECO:0000256" key="4">
    <source>
        <dbReference type="ARBA" id="ARBA00022860"/>
    </source>
</evidence>
<dbReference type="PANTHER" id="PTHR22706">
    <property type="entry name" value="ASSEMBLY FACTOR FOR SPINDLE MICROTUBULES"/>
    <property type="match status" value="1"/>
</dbReference>
<dbReference type="Gene3D" id="1.25.10.10">
    <property type="entry name" value="Leucine-rich Repeat Variant"/>
    <property type="match status" value="1"/>
</dbReference>
<dbReference type="EMBL" id="BTGU01000032">
    <property type="protein sequence ID" value="GMN49862.1"/>
    <property type="molecule type" value="Genomic_DNA"/>
</dbReference>
<dbReference type="AlphaFoldDB" id="A0AA88AAW2"/>
<keyword evidence="2" id="KW-0963">Cytoplasm</keyword>
<dbReference type="GO" id="GO:0007051">
    <property type="term" value="P:spindle organization"/>
    <property type="evidence" value="ECO:0007669"/>
    <property type="project" value="TreeGrafter"/>
</dbReference>
<organism evidence="6 7">
    <name type="scientific">Ficus carica</name>
    <name type="common">Common fig</name>
    <dbReference type="NCBI Taxonomy" id="3494"/>
    <lineage>
        <taxon>Eukaryota</taxon>
        <taxon>Viridiplantae</taxon>
        <taxon>Streptophyta</taxon>
        <taxon>Embryophyta</taxon>
        <taxon>Tracheophyta</taxon>
        <taxon>Spermatophyta</taxon>
        <taxon>Magnoliopsida</taxon>
        <taxon>eudicotyledons</taxon>
        <taxon>Gunneridae</taxon>
        <taxon>Pentapetalae</taxon>
        <taxon>rosids</taxon>
        <taxon>fabids</taxon>
        <taxon>Rosales</taxon>
        <taxon>Moraceae</taxon>
        <taxon>Ficeae</taxon>
        <taxon>Ficus</taxon>
    </lineage>
</organism>
<comment type="caution">
    <text evidence="6">The sequence shown here is derived from an EMBL/GenBank/DDBJ whole genome shotgun (WGS) entry which is preliminary data.</text>
</comment>
<dbReference type="GO" id="GO:0000922">
    <property type="term" value="C:spindle pole"/>
    <property type="evidence" value="ECO:0007669"/>
    <property type="project" value="TreeGrafter"/>
</dbReference>
<dbReference type="InterPro" id="IPR016024">
    <property type="entry name" value="ARM-type_fold"/>
</dbReference>
<evidence type="ECO:0000256" key="2">
    <source>
        <dbReference type="ARBA" id="ARBA00022490"/>
    </source>
</evidence>
<dbReference type="InterPro" id="IPR051185">
    <property type="entry name" value="ASPM"/>
</dbReference>
<dbReference type="SMART" id="SM00185">
    <property type="entry name" value="ARM"/>
    <property type="match status" value="1"/>
</dbReference>
<dbReference type="InterPro" id="IPR000225">
    <property type="entry name" value="Armadillo"/>
</dbReference>
<evidence type="ECO:0000313" key="7">
    <source>
        <dbReference type="Proteomes" id="UP001187192"/>
    </source>
</evidence>
<comment type="subcellular location">
    <subcellularLocation>
        <location evidence="1">Cytoplasm</location>
    </subcellularLocation>
</comment>
<dbReference type="InterPro" id="IPR011989">
    <property type="entry name" value="ARM-like"/>
</dbReference>
<dbReference type="PANTHER" id="PTHR22706:SF1">
    <property type="entry name" value="ASSEMBLY FACTOR FOR SPINDLE MICROTUBULES"/>
    <property type="match status" value="1"/>
</dbReference>
<evidence type="ECO:0000313" key="6">
    <source>
        <dbReference type="EMBL" id="GMN49862.1"/>
    </source>
</evidence>
<gene>
    <name evidence="6" type="ORF">TIFTF001_019017</name>
</gene>
<evidence type="ECO:0000256" key="1">
    <source>
        <dbReference type="ARBA" id="ARBA00004496"/>
    </source>
</evidence>
<keyword evidence="3" id="KW-0677">Repeat</keyword>
<dbReference type="GO" id="GO:0051295">
    <property type="term" value="P:establishment of meiotic spindle localization"/>
    <property type="evidence" value="ECO:0007669"/>
    <property type="project" value="TreeGrafter"/>
</dbReference>
<sequence length="155" mass="17751">MATRYSQKCCEKLVDAGAISTLLKLIRSVSRSIPDQEVLKHSLSTLGNLARYPHLLEVLIDCHGSIETILWELLRNKEEIYFIASELLKKISSSRKGIDAVRKSPALLRRLHNLVEELSRKAHNEKRNVRGPITRENTDRRLREAVIILRMVTEG</sequence>
<proteinExistence type="predicted"/>
<dbReference type="GO" id="GO:0005516">
    <property type="term" value="F:calmodulin binding"/>
    <property type="evidence" value="ECO:0007669"/>
    <property type="project" value="UniProtKB-KW"/>
</dbReference>
<dbReference type="GO" id="GO:0005737">
    <property type="term" value="C:cytoplasm"/>
    <property type="evidence" value="ECO:0007669"/>
    <property type="project" value="UniProtKB-SubCell"/>
</dbReference>